<evidence type="ECO:0008006" key="5">
    <source>
        <dbReference type="Google" id="ProtNLM"/>
    </source>
</evidence>
<comment type="caution">
    <text evidence="3">The sequence shown here is derived from an EMBL/GenBank/DDBJ whole genome shotgun (WGS) entry which is preliminary data.</text>
</comment>
<dbReference type="Proteomes" id="UP001501407">
    <property type="component" value="Unassembled WGS sequence"/>
</dbReference>
<keyword evidence="2" id="KW-1133">Transmembrane helix</keyword>
<sequence>MTSADSRTFAVRHVQLARAAFAAIAALMITFSPDHSAAVGSAVFSGFAIATGLVLLLSVWLVYPAGRRWPAAAIGGVTVAAGMASGLYPLRTVAGYFAIVIVWALLSGVLELIAGWRGLAGRRERREIAPGIADARPAVPAGPRSESRDGAVIGAITILLGIGLLFVQPAYALDYTIEEAHATFTLTGITIGVGLFGGYAAIVAVYLGIAGFSPRTADTAAVTAEPETAASFTAESATADAPASADPTPQKDSA</sequence>
<dbReference type="RefSeq" id="WP_194412259.1">
    <property type="nucleotide sequence ID" value="NZ_BAABKZ010000001.1"/>
</dbReference>
<dbReference type="EMBL" id="BAABKZ010000001">
    <property type="protein sequence ID" value="GAA5085044.1"/>
    <property type="molecule type" value="Genomic_DNA"/>
</dbReference>
<accession>A0ABP9LZ12</accession>
<organism evidence="3 4">
    <name type="scientific">Microbacterium yannicii</name>
    <dbReference type="NCBI Taxonomy" id="671622"/>
    <lineage>
        <taxon>Bacteria</taxon>
        <taxon>Bacillati</taxon>
        <taxon>Actinomycetota</taxon>
        <taxon>Actinomycetes</taxon>
        <taxon>Micrococcales</taxon>
        <taxon>Microbacteriaceae</taxon>
        <taxon>Microbacterium</taxon>
    </lineage>
</organism>
<evidence type="ECO:0000313" key="4">
    <source>
        <dbReference type="Proteomes" id="UP001501407"/>
    </source>
</evidence>
<feature type="compositionally biased region" description="Low complexity" evidence="1">
    <location>
        <begin position="224"/>
        <end position="248"/>
    </location>
</feature>
<evidence type="ECO:0000256" key="1">
    <source>
        <dbReference type="SAM" id="MobiDB-lite"/>
    </source>
</evidence>
<feature type="transmembrane region" description="Helical" evidence="2">
    <location>
        <begin position="39"/>
        <end position="62"/>
    </location>
</feature>
<keyword evidence="2" id="KW-0472">Membrane</keyword>
<protein>
    <recommendedName>
        <fullName evidence="5">Acyl-CoA synthetase</fullName>
    </recommendedName>
</protein>
<feature type="transmembrane region" description="Helical" evidence="2">
    <location>
        <begin position="16"/>
        <end position="33"/>
    </location>
</feature>
<reference evidence="4" key="1">
    <citation type="journal article" date="2019" name="Int. J. Syst. Evol. Microbiol.">
        <title>The Global Catalogue of Microorganisms (GCM) 10K type strain sequencing project: providing services to taxonomists for standard genome sequencing and annotation.</title>
        <authorList>
            <consortium name="The Broad Institute Genomics Platform"/>
            <consortium name="The Broad Institute Genome Sequencing Center for Infectious Disease"/>
            <person name="Wu L."/>
            <person name="Ma J."/>
        </authorList>
    </citation>
    <scope>NUCLEOTIDE SEQUENCE [LARGE SCALE GENOMIC DNA]</scope>
    <source>
        <strain evidence="4">JCM 18959</strain>
    </source>
</reference>
<feature type="transmembrane region" description="Helical" evidence="2">
    <location>
        <begin position="69"/>
        <end position="88"/>
    </location>
</feature>
<feature type="transmembrane region" description="Helical" evidence="2">
    <location>
        <begin position="184"/>
        <end position="209"/>
    </location>
</feature>
<keyword evidence="2" id="KW-0812">Transmembrane</keyword>
<feature type="region of interest" description="Disordered" evidence="1">
    <location>
        <begin position="224"/>
        <end position="254"/>
    </location>
</feature>
<feature type="transmembrane region" description="Helical" evidence="2">
    <location>
        <begin position="94"/>
        <end position="116"/>
    </location>
</feature>
<name>A0ABP9LZ12_9MICO</name>
<feature type="transmembrane region" description="Helical" evidence="2">
    <location>
        <begin position="151"/>
        <end position="172"/>
    </location>
</feature>
<evidence type="ECO:0000313" key="3">
    <source>
        <dbReference type="EMBL" id="GAA5085044.1"/>
    </source>
</evidence>
<proteinExistence type="predicted"/>
<gene>
    <name evidence="3" type="ORF">GCM10025760_03520</name>
</gene>
<keyword evidence="4" id="KW-1185">Reference proteome</keyword>
<evidence type="ECO:0000256" key="2">
    <source>
        <dbReference type="SAM" id="Phobius"/>
    </source>
</evidence>